<keyword evidence="2" id="KW-1185">Reference proteome</keyword>
<organism evidence="1 2">
    <name type="scientific">Mesorhizobium escarrei</name>
    <dbReference type="NCBI Taxonomy" id="666018"/>
    <lineage>
        <taxon>Bacteria</taxon>
        <taxon>Pseudomonadati</taxon>
        <taxon>Pseudomonadota</taxon>
        <taxon>Alphaproteobacteria</taxon>
        <taxon>Hyphomicrobiales</taxon>
        <taxon>Phyllobacteriaceae</taxon>
        <taxon>Mesorhizobium</taxon>
    </lineage>
</organism>
<evidence type="ECO:0000313" key="1">
    <source>
        <dbReference type="EMBL" id="CAH2405759.1"/>
    </source>
</evidence>
<comment type="caution">
    <text evidence="1">The sequence shown here is derived from an EMBL/GenBank/DDBJ whole genome shotgun (WGS) entry which is preliminary data.</text>
</comment>
<reference evidence="1 2" key="1">
    <citation type="submission" date="2022-03" db="EMBL/GenBank/DDBJ databases">
        <authorList>
            <person name="Brunel B."/>
        </authorList>
    </citation>
    <scope>NUCLEOTIDE SEQUENCE [LARGE SCALE GENOMIC DNA]</scope>
    <source>
        <strain evidence="1">STM5069sample</strain>
    </source>
</reference>
<accession>A0ABN8K667</accession>
<dbReference type="EMBL" id="CAKXZT010000145">
    <property type="protein sequence ID" value="CAH2405759.1"/>
    <property type="molecule type" value="Genomic_DNA"/>
</dbReference>
<protein>
    <submittedName>
        <fullName evidence="1">Uncharacterized protein</fullName>
    </submittedName>
</protein>
<proteinExistence type="predicted"/>
<dbReference type="Proteomes" id="UP001153050">
    <property type="component" value="Unassembled WGS sequence"/>
</dbReference>
<name>A0ABN8K667_9HYPH</name>
<gene>
    <name evidence="1" type="ORF">MES5069_490062</name>
</gene>
<evidence type="ECO:0000313" key="2">
    <source>
        <dbReference type="Proteomes" id="UP001153050"/>
    </source>
</evidence>
<sequence>MTFKLELFERSSQQKQLGRIENTSFLSFSTDGHGIPQRRSIVFATFAATLCSGRWFNTSLKRVAFDRPHVTRFRLLFMHVVIAKPLHTLGSRPEGMLLRDMHYIRRAPLLALCRQRLTPVAACRPAL</sequence>